<evidence type="ECO:0000259" key="9">
    <source>
        <dbReference type="Pfam" id="PF20451"/>
    </source>
</evidence>
<evidence type="ECO:0000256" key="6">
    <source>
        <dbReference type="ARBA" id="ARBA00023163"/>
    </source>
</evidence>
<dbReference type="GO" id="GO:0005516">
    <property type="term" value="F:calmodulin binding"/>
    <property type="evidence" value="ECO:0007669"/>
    <property type="project" value="InterPro"/>
</dbReference>
<evidence type="ECO:0000256" key="4">
    <source>
        <dbReference type="ARBA" id="ARBA00023125"/>
    </source>
</evidence>
<evidence type="ECO:0000259" key="10">
    <source>
        <dbReference type="Pfam" id="PF20452"/>
    </source>
</evidence>
<reference evidence="11 12" key="1">
    <citation type="journal article" date="2019" name="G3 (Bethesda)">
        <title>Sequencing of a Wild Apple (Malus baccata) Genome Unravels the Differences Between Cultivated and Wild Apple Species Regarding Disease Resistance and Cold Tolerance.</title>
        <authorList>
            <person name="Chen X."/>
        </authorList>
    </citation>
    <scope>NUCLEOTIDE SEQUENCE [LARGE SCALE GENOMIC DNA]</scope>
    <source>
        <strain evidence="12">cv. Shandingzi</strain>
        <tissue evidence="11">Leaves</tissue>
    </source>
</reference>
<comment type="similarity">
    <text evidence="2">Belongs to the plant ACBP60 protein family.</text>
</comment>
<protein>
    <recommendedName>
        <fullName evidence="13">Calmodulin</fullName>
    </recommendedName>
</protein>
<feature type="domain" description="Calmodulin binding protein central" evidence="9">
    <location>
        <begin position="230"/>
        <end position="294"/>
    </location>
</feature>
<dbReference type="Proteomes" id="UP000315295">
    <property type="component" value="Unassembled WGS sequence"/>
</dbReference>
<evidence type="ECO:0000259" key="8">
    <source>
        <dbReference type="Pfam" id="PF07887"/>
    </source>
</evidence>
<evidence type="ECO:0000256" key="7">
    <source>
        <dbReference type="ARBA" id="ARBA00023242"/>
    </source>
</evidence>
<comment type="caution">
    <text evidence="11">The sequence shown here is derived from an EMBL/GenBank/DDBJ whole genome shotgun (WGS) entry which is preliminary data.</text>
</comment>
<dbReference type="InterPro" id="IPR012416">
    <property type="entry name" value="CBP60"/>
</dbReference>
<dbReference type="AlphaFoldDB" id="A0A540LZQ0"/>
<feature type="domain" description="Calmodulin binding protein C-terminal" evidence="10">
    <location>
        <begin position="300"/>
        <end position="360"/>
    </location>
</feature>
<evidence type="ECO:0000256" key="2">
    <source>
        <dbReference type="ARBA" id="ARBA00007214"/>
    </source>
</evidence>
<keyword evidence="3" id="KW-0805">Transcription regulation</keyword>
<keyword evidence="4" id="KW-0238">DNA-binding</keyword>
<dbReference type="InterPro" id="IPR046831">
    <property type="entry name" value="Calmodulin_bind_N"/>
</dbReference>
<evidence type="ECO:0000256" key="3">
    <source>
        <dbReference type="ARBA" id="ARBA00023015"/>
    </source>
</evidence>
<feature type="domain" description="Calmodulin binding protein-like N-terminal" evidence="8">
    <location>
        <begin position="441"/>
        <end position="589"/>
    </location>
</feature>
<gene>
    <name evidence="11" type="ORF">C1H46_022584</name>
</gene>
<dbReference type="Pfam" id="PF20451">
    <property type="entry name" value="Calmod_bind_M"/>
    <property type="match status" value="2"/>
</dbReference>
<evidence type="ECO:0000256" key="1">
    <source>
        <dbReference type="ARBA" id="ARBA00004123"/>
    </source>
</evidence>
<dbReference type="PANTHER" id="PTHR31713:SF43">
    <property type="entry name" value="CALMODULIN-BINDING PROTEIN 60 G"/>
    <property type="match status" value="1"/>
</dbReference>
<dbReference type="STRING" id="106549.A0A540LZQ0"/>
<feature type="domain" description="Calmodulin binding protein-like N-terminal" evidence="8">
    <location>
        <begin position="52"/>
        <end position="199"/>
    </location>
</feature>
<dbReference type="GO" id="GO:0005634">
    <property type="term" value="C:nucleus"/>
    <property type="evidence" value="ECO:0007669"/>
    <property type="project" value="UniProtKB-SubCell"/>
</dbReference>
<comment type="subcellular location">
    <subcellularLocation>
        <location evidence="1">Nucleus</location>
    </subcellularLocation>
</comment>
<evidence type="ECO:0008006" key="13">
    <source>
        <dbReference type="Google" id="ProtNLM"/>
    </source>
</evidence>
<dbReference type="GO" id="GO:0003700">
    <property type="term" value="F:DNA-binding transcription factor activity"/>
    <property type="evidence" value="ECO:0007669"/>
    <property type="project" value="TreeGrafter"/>
</dbReference>
<accession>A0A540LZQ0</accession>
<evidence type="ECO:0000256" key="5">
    <source>
        <dbReference type="ARBA" id="ARBA00023159"/>
    </source>
</evidence>
<keyword evidence="12" id="KW-1185">Reference proteome</keyword>
<dbReference type="InterPro" id="IPR046830">
    <property type="entry name" value="Calmod_bind_M"/>
</dbReference>
<feature type="domain" description="Calmodulin binding protein central" evidence="9">
    <location>
        <begin position="601"/>
        <end position="665"/>
    </location>
</feature>
<evidence type="ECO:0000313" key="11">
    <source>
        <dbReference type="EMBL" id="TQD91742.1"/>
    </source>
</evidence>
<evidence type="ECO:0000313" key="12">
    <source>
        <dbReference type="Proteomes" id="UP000315295"/>
    </source>
</evidence>
<dbReference type="GO" id="GO:0080142">
    <property type="term" value="P:regulation of salicylic acid biosynthetic process"/>
    <property type="evidence" value="ECO:0007669"/>
    <property type="project" value="TreeGrafter"/>
</dbReference>
<dbReference type="PANTHER" id="PTHR31713">
    <property type="entry name" value="OS02G0177800 PROTEIN"/>
    <property type="match status" value="1"/>
</dbReference>
<keyword evidence="6" id="KW-0804">Transcription</keyword>
<proteinExistence type="inferred from homology"/>
<dbReference type="GO" id="GO:0043565">
    <property type="term" value="F:sequence-specific DNA binding"/>
    <property type="evidence" value="ECO:0007669"/>
    <property type="project" value="TreeGrafter"/>
</dbReference>
<keyword evidence="7" id="KW-0539">Nucleus</keyword>
<keyword evidence="5" id="KW-0010">Activator</keyword>
<dbReference type="InterPro" id="IPR046829">
    <property type="entry name" value="Calmod_bind_C"/>
</dbReference>
<dbReference type="EMBL" id="VIEB01000409">
    <property type="protein sequence ID" value="TQD91742.1"/>
    <property type="molecule type" value="Genomic_DNA"/>
</dbReference>
<feature type="domain" description="Calmodulin binding protein C-terminal" evidence="10">
    <location>
        <begin position="673"/>
        <end position="731"/>
    </location>
</feature>
<dbReference type="Pfam" id="PF20452">
    <property type="entry name" value="Calmod_bind_C"/>
    <property type="match status" value="2"/>
</dbReference>
<name>A0A540LZQ0_MALBA</name>
<organism evidence="11 12">
    <name type="scientific">Malus baccata</name>
    <name type="common">Siberian crab apple</name>
    <name type="synonym">Pyrus baccata</name>
    <dbReference type="NCBI Taxonomy" id="106549"/>
    <lineage>
        <taxon>Eukaryota</taxon>
        <taxon>Viridiplantae</taxon>
        <taxon>Streptophyta</taxon>
        <taxon>Embryophyta</taxon>
        <taxon>Tracheophyta</taxon>
        <taxon>Spermatophyta</taxon>
        <taxon>Magnoliopsida</taxon>
        <taxon>eudicotyledons</taxon>
        <taxon>Gunneridae</taxon>
        <taxon>Pentapetalae</taxon>
        <taxon>rosids</taxon>
        <taxon>fabids</taxon>
        <taxon>Rosales</taxon>
        <taxon>Rosaceae</taxon>
        <taxon>Amygdaloideae</taxon>
        <taxon>Maleae</taxon>
        <taxon>Malus</taxon>
    </lineage>
</organism>
<dbReference type="Pfam" id="PF07887">
    <property type="entry name" value="Calmodulin_bind"/>
    <property type="match status" value="2"/>
</dbReference>
<sequence length="926" mass="103747">MRDATLNERESERLRRLVREEVERSILPLLVSSPNVSRPPLESGSASGGCGLQLRFINKLPSTIFTGSKVEAENGTPLQIELVDASTGAIVRSGPLSSLKIELLVVNGEFGSDDQEDWTEQEFNNYIVRTRDGRRPLVTGETHVTLREGVGFVGDVVFTDNSSWTRSRKFRLAARVVAKSPSEVRIREARSELFVVKDHRRERKGRIKCTRLLLYAGSGRVYKKHYPPHLNDEIWRLEMIAKDGAFHKSLCENGISTVEDFLQLYMRDASSLRNAFGVISNKIWEKIIEHAMACKLDDHKRYAYHRAEHDVSLMFNSVHRLVGAIINGQFCSLDELDAHQKMLVETLKQHAYRNVRDLVPVDVSTIFGLSRPLPCPQAEQFKNQLAIRGRDPTLNERESERFFRRIMREEVERGILPFLMSSPSVSRPPLESGSTSGGCGLQLRFINKLPSTIFTGSKVEAENGTPLQIELVDASTGAIVRSGPLSSLKIELLVVNGEFGSDDQDDWTEREFSTYIVHARDGNMPSVTGEIHVTLREGVGFVGDVVVFTDNSGWIRSQTFRLAARVVAKSSSEVRIREARSEPFVVKDHHGEFYKKHYLRLNDEIWCLQKIAKDGAFHKRLCENGISTVEDFLQLYMRDASSLRNAFGVISNKLWETIIEHAMTCKLDDHRFYAFHGAEGDVSLIFNSIHRLVAAIINGQFCFLHELHVHQMMLVETVKQHAYQNVKDLIPVDASTIFGLSRPLPCPQAEQFTSPNPDLQQIQFQFTHQDELPIQLGFNHGSASTSSAYQAEGSSNQLMVSLAQSQPMQLRSNSFSVGDSNSVIYSGESSSPPFGGFQAPILPTGHLGTENLFQVEASTLSPANPTSGQAGGSEAEAAHFPLPAFVHNAGARRKAKACWCKLRAAVKWMLVRRHMTARPSTYLNFL</sequence>